<evidence type="ECO:0000256" key="3">
    <source>
        <dbReference type="ARBA" id="ARBA00022723"/>
    </source>
</evidence>
<keyword evidence="6 9" id="KW-0378">Hydrolase</keyword>
<dbReference type="PROSITE" id="PS00729">
    <property type="entry name" value="AP_NUCLEASE_F2_1"/>
    <property type="match status" value="1"/>
</dbReference>
<comment type="cofactor">
    <cofactor evidence="9">
        <name>Zn(2+)</name>
        <dbReference type="ChEBI" id="CHEBI:29105"/>
    </cofactor>
    <text evidence="9">Binds 3 Zn(2+) ions.</text>
</comment>
<dbReference type="PROSITE" id="PS51432">
    <property type="entry name" value="AP_NUCLEASE_F2_4"/>
    <property type="match status" value="1"/>
</dbReference>
<dbReference type="GO" id="GO:0006284">
    <property type="term" value="P:base-excision repair"/>
    <property type="evidence" value="ECO:0007669"/>
    <property type="project" value="TreeGrafter"/>
</dbReference>
<feature type="binding site" evidence="9">
    <location>
        <position position="230"/>
    </location>
    <ligand>
        <name>Zn(2+)</name>
        <dbReference type="ChEBI" id="CHEBI:29105"/>
        <label>3</label>
    </ligand>
</feature>
<dbReference type="GO" id="GO:0003906">
    <property type="term" value="F:DNA-(apurinic or apyrimidinic site) endonuclease activity"/>
    <property type="evidence" value="ECO:0007669"/>
    <property type="project" value="TreeGrafter"/>
</dbReference>
<keyword evidence="3 9" id="KW-0479">Metal-binding</keyword>
<dbReference type="GO" id="GO:0008833">
    <property type="term" value="F:deoxyribonuclease IV (phage-T4-induced) activity"/>
    <property type="evidence" value="ECO:0007669"/>
    <property type="project" value="UniProtKB-UniRule"/>
</dbReference>
<dbReference type="CDD" id="cd00019">
    <property type="entry name" value="AP2Ec"/>
    <property type="match status" value="1"/>
</dbReference>
<dbReference type="EMBL" id="DQVE01000041">
    <property type="protein sequence ID" value="HIP98448.1"/>
    <property type="molecule type" value="Genomic_DNA"/>
</dbReference>
<evidence type="ECO:0000256" key="1">
    <source>
        <dbReference type="ARBA" id="ARBA00005340"/>
    </source>
</evidence>
<dbReference type="InterPro" id="IPR013022">
    <property type="entry name" value="Xyl_isomerase-like_TIM-brl"/>
</dbReference>
<keyword evidence="8 9" id="KW-0234">DNA repair</keyword>
<protein>
    <recommendedName>
        <fullName evidence="9">Probable endonuclease 4</fullName>
        <ecNumber evidence="9">3.1.21.2</ecNumber>
    </recommendedName>
    <alternativeName>
        <fullName evidence="9">Endodeoxyribonuclease IV</fullName>
    </alternativeName>
    <alternativeName>
        <fullName evidence="9">Endonuclease IV</fullName>
    </alternativeName>
</protein>
<evidence type="ECO:0000256" key="8">
    <source>
        <dbReference type="ARBA" id="ARBA00023204"/>
    </source>
</evidence>
<keyword evidence="4 9" id="KW-0255">Endonuclease</keyword>
<comment type="caution">
    <text evidence="11">The sequence shown here is derived from an EMBL/GenBank/DDBJ whole genome shotgun (WGS) entry which is preliminary data.</text>
</comment>
<evidence type="ECO:0000256" key="2">
    <source>
        <dbReference type="ARBA" id="ARBA00022722"/>
    </source>
</evidence>
<sequence>MFIGAHVSAAGGVEKAPLNAKRIGANAFALFLKNQRRWFDRPYPPERVKKFKENVRKLGFSTDCILPHAGYLINLCSPDKEKAEKSFLALLDEVERANQLGLKYVNFHPGAHLGKYGEKEALTIIAERINQILDKSEGVTLVLETTAGQGSNLGYRFEHLAQIIELVEDKSRIGVCIDTCHIFAAGYDISTEKGYLKTMEEFEKVIGFNYLKGVHLNDSKAKLGSRKDRHAPLGEGYIGLTPFRLIVNDDRFKNVPLILETPEPERWPEEIKLLRSFMEN</sequence>
<evidence type="ECO:0000256" key="6">
    <source>
        <dbReference type="ARBA" id="ARBA00022801"/>
    </source>
</evidence>
<feature type="binding site" evidence="9">
    <location>
        <position position="68"/>
    </location>
    <ligand>
        <name>Zn(2+)</name>
        <dbReference type="ChEBI" id="CHEBI:29105"/>
        <label>1</label>
    </ligand>
</feature>
<dbReference type="SUPFAM" id="SSF51658">
    <property type="entry name" value="Xylose isomerase-like"/>
    <property type="match status" value="1"/>
</dbReference>
<evidence type="ECO:0000256" key="5">
    <source>
        <dbReference type="ARBA" id="ARBA00022763"/>
    </source>
</evidence>
<dbReference type="NCBIfam" id="NF002199">
    <property type="entry name" value="PRK01060.1-4"/>
    <property type="match status" value="1"/>
</dbReference>
<feature type="binding site" evidence="9">
    <location>
        <position position="144"/>
    </location>
    <ligand>
        <name>Zn(2+)</name>
        <dbReference type="ChEBI" id="CHEBI:29105"/>
        <label>1</label>
    </ligand>
</feature>
<dbReference type="InterPro" id="IPR001719">
    <property type="entry name" value="AP_endonuc_2"/>
</dbReference>
<proteinExistence type="inferred from homology"/>
<dbReference type="FunFam" id="3.20.20.150:FF:000001">
    <property type="entry name" value="Probable endonuclease 4"/>
    <property type="match status" value="1"/>
</dbReference>
<feature type="binding site" evidence="9">
    <location>
        <position position="260"/>
    </location>
    <ligand>
        <name>Zn(2+)</name>
        <dbReference type="ChEBI" id="CHEBI:29105"/>
        <label>2</label>
    </ligand>
</feature>
<keyword evidence="2 9" id="KW-0540">Nuclease</keyword>
<accession>A0A9D0YPC1</accession>
<dbReference type="Proteomes" id="UP000606463">
    <property type="component" value="Unassembled WGS sequence"/>
</dbReference>
<dbReference type="GO" id="GO:0008270">
    <property type="term" value="F:zinc ion binding"/>
    <property type="evidence" value="ECO:0007669"/>
    <property type="project" value="UniProtKB-UniRule"/>
</dbReference>
<dbReference type="EC" id="3.1.21.2" evidence="9"/>
<dbReference type="PANTHER" id="PTHR21445">
    <property type="entry name" value="ENDONUCLEASE IV ENDODEOXYRIBONUCLEASE IV"/>
    <property type="match status" value="1"/>
</dbReference>
<dbReference type="SMART" id="SM00518">
    <property type="entry name" value="AP2Ec"/>
    <property type="match status" value="1"/>
</dbReference>
<comment type="similarity">
    <text evidence="1 9">Belongs to the AP endonuclease 2 family.</text>
</comment>
<dbReference type="PROSITE" id="PS00731">
    <property type="entry name" value="AP_NUCLEASE_F2_3"/>
    <property type="match status" value="1"/>
</dbReference>
<keyword evidence="5 9" id="KW-0227">DNA damage</keyword>
<dbReference type="GO" id="GO:0008081">
    <property type="term" value="F:phosphoric diester hydrolase activity"/>
    <property type="evidence" value="ECO:0007669"/>
    <property type="project" value="TreeGrafter"/>
</dbReference>
<feature type="binding site" evidence="9">
    <location>
        <position position="215"/>
    </location>
    <ligand>
        <name>Zn(2+)</name>
        <dbReference type="ChEBI" id="CHEBI:29105"/>
        <label>2</label>
    </ligand>
</feature>
<gene>
    <name evidence="9" type="primary">nfo</name>
    <name evidence="11" type="ORF">EYH37_03690</name>
</gene>
<dbReference type="Gene3D" id="3.20.20.150">
    <property type="entry name" value="Divalent-metal-dependent TIM barrel enzymes"/>
    <property type="match status" value="1"/>
</dbReference>
<feature type="domain" description="Xylose isomerase-like TIM barrel" evidence="10">
    <location>
        <begin position="20"/>
        <end position="276"/>
    </location>
</feature>
<keyword evidence="7 9" id="KW-0862">Zinc</keyword>
<dbReference type="InterPro" id="IPR036237">
    <property type="entry name" value="Xyl_isomerase-like_sf"/>
</dbReference>
<evidence type="ECO:0000256" key="9">
    <source>
        <dbReference type="HAMAP-Rule" id="MF_00152"/>
    </source>
</evidence>
<evidence type="ECO:0000313" key="11">
    <source>
        <dbReference type="EMBL" id="HIP98448.1"/>
    </source>
</evidence>
<evidence type="ECO:0000313" key="12">
    <source>
        <dbReference type="Proteomes" id="UP000606463"/>
    </source>
</evidence>
<organism evidence="11 12">
    <name type="scientific">Aquifex aeolicus</name>
    <dbReference type="NCBI Taxonomy" id="63363"/>
    <lineage>
        <taxon>Bacteria</taxon>
        <taxon>Pseudomonadati</taxon>
        <taxon>Aquificota</taxon>
        <taxon>Aquificia</taxon>
        <taxon>Aquificales</taxon>
        <taxon>Aquificaceae</taxon>
        <taxon>Aquifex</taxon>
    </lineage>
</organism>
<evidence type="ECO:0000256" key="4">
    <source>
        <dbReference type="ARBA" id="ARBA00022759"/>
    </source>
</evidence>
<feature type="binding site" evidence="9">
    <location>
        <position position="228"/>
    </location>
    <ligand>
        <name>Zn(2+)</name>
        <dbReference type="ChEBI" id="CHEBI:29105"/>
        <label>3</label>
    </ligand>
</feature>
<dbReference type="InterPro" id="IPR018246">
    <property type="entry name" value="AP_endonuc_F2_Zn_BS"/>
</dbReference>
<reference evidence="11" key="1">
    <citation type="journal article" date="2020" name="ISME J.">
        <title>Gammaproteobacteria mediating utilization of methyl-, sulfur- and petroleum organic compounds in deep ocean hydrothermal plumes.</title>
        <authorList>
            <person name="Zhou Z."/>
            <person name="Liu Y."/>
            <person name="Pan J."/>
            <person name="Cron B.R."/>
            <person name="Toner B.M."/>
            <person name="Anantharaman K."/>
            <person name="Breier J.A."/>
            <person name="Dick G.J."/>
            <person name="Li M."/>
        </authorList>
    </citation>
    <scope>NUCLEOTIDE SEQUENCE</scope>
    <source>
        <strain evidence="11">SZUA-1501</strain>
    </source>
</reference>
<dbReference type="PROSITE" id="PS00730">
    <property type="entry name" value="AP_NUCLEASE_F2_2"/>
    <property type="match status" value="1"/>
</dbReference>
<dbReference type="Pfam" id="PF01261">
    <property type="entry name" value="AP_endonuc_2"/>
    <property type="match status" value="1"/>
</dbReference>
<dbReference type="AlphaFoldDB" id="A0A9D0YPC1"/>
<feature type="binding site" evidence="9">
    <location>
        <position position="181"/>
    </location>
    <ligand>
        <name>Zn(2+)</name>
        <dbReference type="ChEBI" id="CHEBI:29105"/>
        <label>3</label>
    </ligand>
</feature>
<dbReference type="NCBIfam" id="TIGR00587">
    <property type="entry name" value="nfo"/>
    <property type="match status" value="1"/>
</dbReference>
<comment type="function">
    <text evidence="9">Endonuclease IV plays a role in DNA repair. It cleaves phosphodiester bonds at apurinic or apyrimidinic (AP) sites, generating a 3'-hydroxyl group and a 5'-terminal sugar phosphate.</text>
</comment>
<name>A0A9D0YPC1_AQUAO</name>
<feature type="binding site" evidence="9">
    <location>
        <position position="178"/>
    </location>
    <ligand>
        <name>Zn(2+)</name>
        <dbReference type="ChEBI" id="CHEBI:29105"/>
        <label>2</label>
    </ligand>
</feature>
<feature type="binding site" evidence="9">
    <location>
        <position position="108"/>
    </location>
    <ligand>
        <name>Zn(2+)</name>
        <dbReference type="ChEBI" id="CHEBI:29105"/>
        <label>1</label>
    </ligand>
</feature>
<evidence type="ECO:0000259" key="10">
    <source>
        <dbReference type="Pfam" id="PF01261"/>
    </source>
</evidence>
<comment type="catalytic activity">
    <reaction evidence="9">
        <text>Endonucleolytic cleavage to 5'-phosphooligonucleotide end-products.</text>
        <dbReference type="EC" id="3.1.21.2"/>
    </reaction>
</comment>
<evidence type="ECO:0000256" key="7">
    <source>
        <dbReference type="ARBA" id="ARBA00022833"/>
    </source>
</evidence>
<dbReference type="GO" id="GO:0003677">
    <property type="term" value="F:DNA binding"/>
    <property type="evidence" value="ECO:0007669"/>
    <property type="project" value="InterPro"/>
</dbReference>
<dbReference type="HAMAP" id="MF_00152">
    <property type="entry name" value="Nfo"/>
    <property type="match status" value="1"/>
</dbReference>
<feature type="binding site" evidence="9">
    <location>
        <position position="144"/>
    </location>
    <ligand>
        <name>Zn(2+)</name>
        <dbReference type="ChEBI" id="CHEBI:29105"/>
        <label>2</label>
    </ligand>
</feature>
<dbReference type="PANTHER" id="PTHR21445:SF0">
    <property type="entry name" value="APURINIC-APYRIMIDINIC ENDONUCLEASE"/>
    <property type="match status" value="1"/>
</dbReference>